<dbReference type="STRING" id="322505.SAMN04487836_14312"/>
<dbReference type="Pfam" id="PF00155">
    <property type="entry name" value="Aminotran_1_2"/>
    <property type="match status" value="1"/>
</dbReference>
<dbReference type="SUPFAM" id="SSF53383">
    <property type="entry name" value="PLP-dependent transferases"/>
    <property type="match status" value="1"/>
</dbReference>
<dbReference type="GO" id="GO:0030170">
    <property type="term" value="F:pyridoxal phosphate binding"/>
    <property type="evidence" value="ECO:0007669"/>
    <property type="project" value="InterPro"/>
</dbReference>
<dbReference type="Proteomes" id="UP000183028">
    <property type="component" value="Unassembled WGS sequence"/>
</dbReference>
<evidence type="ECO:0000313" key="9">
    <source>
        <dbReference type="Proteomes" id="UP000183028"/>
    </source>
</evidence>
<comment type="cofactor">
    <cofactor evidence="1 6">
        <name>pyridoxal 5'-phosphate</name>
        <dbReference type="ChEBI" id="CHEBI:597326"/>
    </cofactor>
</comment>
<reference evidence="9" key="1">
    <citation type="submission" date="2016-10" db="EMBL/GenBank/DDBJ databases">
        <authorList>
            <person name="Varghese N."/>
        </authorList>
    </citation>
    <scope>NUCLEOTIDE SEQUENCE [LARGE SCALE GENOMIC DNA]</scope>
    <source>
        <strain evidence="9">DSM 20406</strain>
    </source>
</reference>
<dbReference type="Gene3D" id="3.90.1150.10">
    <property type="entry name" value="Aspartate Aminotransferase, domain 1"/>
    <property type="match status" value="1"/>
</dbReference>
<accession>A0A1H6T5W6</accession>
<feature type="domain" description="Aminotransferase class I/classII large" evidence="7">
    <location>
        <begin position="31"/>
        <end position="380"/>
    </location>
</feature>
<dbReference type="InterPro" id="IPR015421">
    <property type="entry name" value="PyrdxlP-dep_Trfase_major"/>
</dbReference>
<evidence type="ECO:0000256" key="3">
    <source>
        <dbReference type="ARBA" id="ARBA00022576"/>
    </source>
</evidence>
<dbReference type="InterPro" id="IPR004838">
    <property type="entry name" value="NHTrfase_class1_PyrdxlP-BS"/>
</dbReference>
<dbReference type="RefSeq" id="WP_033163084.1">
    <property type="nucleotide sequence ID" value="NZ_CACVPP010000134.1"/>
</dbReference>
<dbReference type="InterPro" id="IPR050596">
    <property type="entry name" value="AspAT/PAT-like"/>
</dbReference>
<comment type="similarity">
    <text evidence="2 6">Belongs to the class-I pyridoxal-phosphate-dependent aminotransferase family.</text>
</comment>
<dbReference type="OrthoDB" id="9802328at2"/>
<evidence type="ECO:0000256" key="1">
    <source>
        <dbReference type="ARBA" id="ARBA00001933"/>
    </source>
</evidence>
<dbReference type="EC" id="2.6.1.-" evidence="6"/>
<keyword evidence="5" id="KW-0663">Pyridoxal phosphate</keyword>
<sequence length="395" mass="44231">MDYTKKISHVASTIKPSGIRKFFDLANQMEGVISLGVGEPDFTTPWKIREAAIYSIEKGKTFYTANRGLIALREEISNYYNRRFNVKYDPEKEIIVTAGGSEGIDIATRALINPGDEMIILDPGYVAYEPAVILSGGVPVHINLEEKDQFKLTPEKLKNAITEKTKVLLINYPSNPTGGFMTKEDYQKLVPIIKESGIIVISDEIYAELSYEETPASLASFPEVRDQIVVISGFSKAFAMTGWRLGYVLANPVLSKAMCKIHQYIMMSAPIAAQYGAIDGLRYCQEEVEEMRQAYEARRNFCVTEFNDMGLKTFKPHGAFYVFPCIKSTGMTSEEFCEALLNDQKVACVPGNAFGESGEGFIRVSYAYSLEELKEATSKIRIFLDKLKKEGKMKD</sequence>
<dbReference type="CDD" id="cd00609">
    <property type="entry name" value="AAT_like"/>
    <property type="match status" value="1"/>
</dbReference>
<protein>
    <recommendedName>
        <fullName evidence="6">Aminotransferase</fullName>
        <ecNumber evidence="6">2.6.1.-</ecNumber>
    </recommendedName>
</protein>
<evidence type="ECO:0000256" key="2">
    <source>
        <dbReference type="ARBA" id="ARBA00007441"/>
    </source>
</evidence>
<dbReference type="PANTHER" id="PTHR46383">
    <property type="entry name" value="ASPARTATE AMINOTRANSFERASE"/>
    <property type="match status" value="1"/>
</dbReference>
<evidence type="ECO:0000256" key="6">
    <source>
        <dbReference type="RuleBase" id="RU000481"/>
    </source>
</evidence>
<dbReference type="AlphaFoldDB" id="A0A1H6T5W6"/>
<dbReference type="InterPro" id="IPR004839">
    <property type="entry name" value="Aminotransferase_I/II_large"/>
</dbReference>
<dbReference type="PANTHER" id="PTHR46383:SF3">
    <property type="entry name" value="ASPARTATE AMINOTRANSFERASE-RELATED"/>
    <property type="match status" value="1"/>
</dbReference>
<dbReference type="GeneID" id="54120477"/>
<dbReference type="PROSITE" id="PS00105">
    <property type="entry name" value="AA_TRANSFER_CLASS_1"/>
    <property type="match status" value="1"/>
</dbReference>
<dbReference type="GO" id="GO:0008483">
    <property type="term" value="F:transaminase activity"/>
    <property type="evidence" value="ECO:0007669"/>
    <property type="project" value="UniProtKB-KW"/>
</dbReference>
<evidence type="ECO:0000313" key="8">
    <source>
        <dbReference type="EMBL" id="SEI73524.1"/>
    </source>
</evidence>
<keyword evidence="9" id="KW-1185">Reference proteome</keyword>
<name>A0A1H6T5W6_9FIRM</name>
<dbReference type="eggNOG" id="COG0436">
    <property type="taxonomic scope" value="Bacteria"/>
</dbReference>
<keyword evidence="3 6" id="KW-0032">Aminotransferase</keyword>
<evidence type="ECO:0000256" key="4">
    <source>
        <dbReference type="ARBA" id="ARBA00022679"/>
    </source>
</evidence>
<organism evidence="8 9">
    <name type="scientific">Sharpea azabuensis</name>
    <dbReference type="NCBI Taxonomy" id="322505"/>
    <lineage>
        <taxon>Bacteria</taxon>
        <taxon>Bacillati</taxon>
        <taxon>Bacillota</taxon>
        <taxon>Erysipelotrichia</taxon>
        <taxon>Erysipelotrichales</taxon>
        <taxon>Coprobacillaceae</taxon>
        <taxon>Sharpea</taxon>
    </lineage>
</organism>
<evidence type="ECO:0000259" key="7">
    <source>
        <dbReference type="Pfam" id="PF00155"/>
    </source>
</evidence>
<gene>
    <name evidence="8" type="ORF">SAMN04487834_102012</name>
</gene>
<dbReference type="InterPro" id="IPR015424">
    <property type="entry name" value="PyrdxlP-dep_Trfase"/>
</dbReference>
<proteinExistence type="inferred from homology"/>
<dbReference type="InterPro" id="IPR015422">
    <property type="entry name" value="PyrdxlP-dep_Trfase_small"/>
</dbReference>
<dbReference type="GO" id="GO:0006520">
    <property type="term" value="P:amino acid metabolic process"/>
    <property type="evidence" value="ECO:0007669"/>
    <property type="project" value="InterPro"/>
</dbReference>
<dbReference type="EMBL" id="FNYK01000020">
    <property type="protein sequence ID" value="SEI73524.1"/>
    <property type="molecule type" value="Genomic_DNA"/>
</dbReference>
<dbReference type="FunFam" id="3.40.640.10:FF:000033">
    <property type="entry name" value="Aspartate aminotransferase"/>
    <property type="match status" value="1"/>
</dbReference>
<evidence type="ECO:0000256" key="5">
    <source>
        <dbReference type="ARBA" id="ARBA00022898"/>
    </source>
</evidence>
<dbReference type="Gene3D" id="3.40.640.10">
    <property type="entry name" value="Type I PLP-dependent aspartate aminotransferase-like (Major domain)"/>
    <property type="match status" value="1"/>
</dbReference>
<keyword evidence="4 6" id="KW-0808">Transferase</keyword>